<organism evidence="2 3">
    <name type="scientific">Trema orientale</name>
    <name type="common">Charcoal tree</name>
    <name type="synonym">Celtis orientalis</name>
    <dbReference type="NCBI Taxonomy" id="63057"/>
    <lineage>
        <taxon>Eukaryota</taxon>
        <taxon>Viridiplantae</taxon>
        <taxon>Streptophyta</taxon>
        <taxon>Embryophyta</taxon>
        <taxon>Tracheophyta</taxon>
        <taxon>Spermatophyta</taxon>
        <taxon>Magnoliopsida</taxon>
        <taxon>eudicotyledons</taxon>
        <taxon>Gunneridae</taxon>
        <taxon>Pentapetalae</taxon>
        <taxon>rosids</taxon>
        <taxon>fabids</taxon>
        <taxon>Rosales</taxon>
        <taxon>Cannabaceae</taxon>
        <taxon>Trema</taxon>
    </lineage>
</organism>
<reference evidence="3" key="1">
    <citation type="submission" date="2016-06" db="EMBL/GenBank/DDBJ databases">
        <title>Parallel loss of symbiosis genes in relatives of nitrogen-fixing non-legume Parasponia.</title>
        <authorList>
            <person name="Van Velzen R."/>
            <person name="Holmer R."/>
            <person name="Bu F."/>
            <person name="Rutten L."/>
            <person name="Van Zeijl A."/>
            <person name="Liu W."/>
            <person name="Santuari L."/>
            <person name="Cao Q."/>
            <person name="Sharma T."/>
            <person name="Shen D."/>
            <person name="Roswanjaya Y."/>
            <person name="Wardhani T."/>
            <person name="Kalhor M.S."/>
            <person name="Jansen J."/>
            <person name="Van den Hoogen J."/>
            <person name="Gungor B."/>
            <person name="Hartog M."/>
            <person name="Hontelez J."/>
            <person name="Verver J."/>
            <person name="Yang W.-C."/>
            <person name="Schijlen E."/>
            <person name="Repin R."/>
            <person name="Schilthuizen M."/>
            <person name="Schranz E."/>
            <person name="Heidstra R."/>
            <person name="Miyata K."/>
            <person name="Fedorova E."/>
            <person name="Kohlen W."/>
            <person name="Bisseling T."/>
            <person name="Smit S."/>
            <person name="Geurts R."/>
        </authorList>
    </citation>
    <scope>NUCLEOTIDE SEQUENCE [LARGE SCALE GENOMIC DNA]</scope>
    <source>
        <strain evidence="3">cv. RG33-2</strain>
    </source>
</reference>
<comment type="caution">
    <text evidence="2">The sequence shown here is derived from an EMBL/GenBank/DDBJ whole genome shotgun (WGS) entry which is preliminary data.</text>
</comment>
<protein>
    <submittedName>
        <fullName evidence="2">Uncharacterized protein</fullName>
    </submittedName>
</protein>
<dbReference type="AlphaFoldDB" id="A0A2P5E939"/>
<dbReference type="Proteomes" id="UP000237000">
    <property type="component" value="Unassembled WGS sequence"/>
</dbReference>
<name>A0A2P5E939_TREOI</name>
<feature type="region of interest" description="Disordered" evidence="1">
    <location>
        <begin position="14"/>
        <end position="50"/>
    </location>
</feature>
<keyword evidence="3" id="KW-1185">Reference proteome</keyword>
<accession>A0A2P5E939</accession>
<evidence type="ECO:0000313" key="2">
    <source>
        <dbReference type="EMBL" id="PON82068.1"/>
    </source>
</evidence>
<dbReference type="EMBL" id="JXTC01000203">
    <property type="protein sequence ID" value="PON82068.1"/>
    <property type="molecule type" value="Genomic_DNA"/>
</dbReference>
<evidence type="ECO:0000256" key="1">
    <source>
        <dbReference type="SAM" id="MobiDB-lite"/>
    </source>
</evidence>
<evidence type="ECO:0000313" key="3">
    <source>
        <dbReference type="Proteomes" id="UP000237000"/>
    </source>
</evidence>
<dbReference type="OrthoDB" id="10514605at2759"/>
<feature type="compositionally biased region" description="Basic and acidic residues" evidence="1">
    <location>
        <begin position="34"/>
        <end position="48"/>
    </location>
</feature>
<sequence length="83" mass="9029">MWRHAIAKIPRRRLAVGRAGQRGPACEGNSSESEWARHDPSSGEEKSGKGRHVYCIPSLIITIGASRILTGIFAADPTFQGEQ</sequence>
<proteinExistence type="predicted"/>
<gene>
    <name evidence="2" type="ORF">TorRG33x02_221850</name>
</gene>
<dbReference type="InParanoid" id="A0A2P5E939"/>